<sequence length="151" mass="17116">MSEDYFALLGLRDVSFSIDLPLMEKNYIGIQRSSHPDRFFSIRDKETAARHIAKVNKAYLILKSPESRAEYILSVGGVKLSDEDRSKIVEEIFSLKLNGVDVGAEVSNCLKSMEKAFAECQMYEAAIQLERLKYLKRMSSGIEGYAVSRYS</sequence>
<dbReference type="SUPFAM" id="SSF46565">
    <property type="entry name" value="Chaperone J-domain"/>
    <property type="match status" value="1"/>
</dbReference>
<name>A0A858PYC9_9RICK</name>
<evidence type="ECO:0000313" key="3">
    <source>
        <dbReference type="EMBL" id="QJC27579.1"/>
    </source>
</evidence>
<gene>
    <name evidence="3" type="primary">hscB</name>
    <name evidence="3" type="ORF">ANPL_02600</name>
</gene>
<proteinExistence type="predicted"/>
<accession>A0A858PYC9</accession>
<organism evidence="3 4">
    <name type="scientific">Anaplasma platys</name>
    <dbReference type="NCBI Taxonomy" id="949"/>
    <lineage>
        <taxon>Bacteria</taxon>
        <taxon>Pseudomonadati</taxon>
        <taxon>Pseudomonadota</taxon>
        <taxon>Alphaproteobacteria</taxon>
        <taxon>Rickettsiales</taxon>
        <taxon>Anaplasmataceae</taxon>
        <taxon>Anaplasma</taxon>
    </lineage>
</organism>
<protein>
    <submittedName>
        <fullName evidence="3">Co-chaperone protein HscB</fullName>
    </submittedName>
</protein>
<evidence type="ECO:0000259" key="2">
    <source>
        <dbReference type="PROSITE" id="PS50076"/>
    </source>
</evidence>
<dbReference type="InterPro" id="IPR004640">
    <property type="entry name" value="HscB"/>
</dbReference>
<dbReference type="GO" id="GO:0001671">
    <property type="term" value="F:ATPase activator activity"/>
    <property type="evidence" value="ECO:0007669"/>
    <property type="project" value="InterPro"/>
</dbReference>
<dbReference type="GO" id="GO:0044571">
    <property type="term" value="P:[2Fe-2S] cluster assembly"/>
    <property type="evidence" value="ECO:0007669"/>
    <property type="project" value="InterPro"/>
</dbReference>
<dbReference type="EMBL" id="CP046391">
    <property type="protein sequence ID" value="QJC27579.1"/>
    <property type="molecule type" value="Genomic_DNA"/>
</dbReference>
<dbReference type="AlphaFoldDB" id="A0A858PYC9"/>
<dbReference type="InterPro" id="IPR036869">
    <property type="entry name" value="J_dom_sf"/>
</dbReference>
<dbReference type="KEGG" id="aplt:ANPL_02600"/>
<dbReference type="PROSITE" id="PS50076">
    <property type="entry name" value="DNAJ_2"/>
    <property type="match status" value="1"/>
</dbReference>
<dbReference type="GO" id="GO:0051087">
    <property type="term" value="F:protein-folding chaperone binding"/>
    <property type="evidence" value="ECO:0007669"/>
    <property type="project" value="InterPro"/>
</dbReference>
<dbReference type="InterPro" id="IPR001623">
    <property type="entry name" value="DnaJ_domain"/>
</dbReference>
<feature type="domain" description="J" evidence="2">
    <location>
        <begin position="4"/>
        <end position="75"/>
    </location>
</feature>
<dbReference type="PANTHER" id="PTHR14021">
    <property type="entry name" value="IRON-SULFUR CLUSTER CO-CHAPERONE PROTEIN HSCB"/>
    <property type="match status" value="1"/>
</dbReference>
<evidence type="ECO:0000313" key="4">
    <source>
        <dbReference type="Proteomes" id="UP000500930"/>
    </source>
</evidence>
<dbReference type="Gene3D" id="1.10.287.110">
    <property type="entry name" value="DnaJ domain"/>
    <property type="match status" value="1"/>
</dbReference>
<dbReference type="Proteomes" id="UP000500930">
    <property type="component" value="Chromosome"/>
</dbReference>
<evidence type="ECO:0000256" key="1">
    <source>
        <dbReference type="ARBA" id="ARBA00025596"/>
    </source>
</evidence>
<keyword evidence="4" id="KW-1185">Reference proteome</keyword>
<comment type="function">
    <text evidence="1">Co-chaperone involved in the maturation of iron-sulfur cluster-containing proteins. Seems to help targeting proteins to be folded toward HscA.</text>
</comment>
<dbReference type="PANTHER" id="PTHR14021:SF15">
    <property type="entry name" value="IRON-SULFUR CLUSTER CO-CHAPERONE PROTEIN HSCB"/>
    <property type="match status" value="1"/>
</dbReference>
<reference evidence="3 4" key="1">
    <citation type="journal article" date="2020" name="Pathogens">
        <title>First Whole Genome Sequence of Anaplasma platys, an Obligate Intracellular Rickettsial Pathogen of Dogs.</title>
        <authorList>
            <person name="Llanes A."/>
            <person name="Rajeev S."/>
        </authorList>
    </citation>
    <scope>NUCLEOTIDE SEQUENCE [LARGE SCALE GENOMIC DNA]</scope>
    <source>
        <strain evidence="3 4">S3</strain>
    </source>
</reference>
<dbReference type="RefSeq" id="WP_169193627.1">
    <property type="nucleotide sequence ID" value="NZ_CP046391.1"/>
</dbReference>